<dbReference type="InterPro" id="IPR036388">
    <property type="entry name" value="WH-like_DNA-bd_sf"/>
</dbReference>
<dbReference type="SMART" id="SM00421">
    <property type="entry name" value="HTH_LUXR"/>
    <property type="match status" value="1"/>
</dbReference>
<dbReference type="EMBL" id="RAQM01000006">
    <property type="protein sequence ID" value="RKF04740.1"/>
    <property type="molecule type" value="Genomic_DNA"/>
</dbReference>
<dbReference type="GO" id="GO:0016987">
    <property type="term" value="F:sigma factor activity"/>
    <property type="evidence" value="ECO:0007669"/>
    <property type="project" value="UniProtKB-KW"/>
</dbReference>
<gene>
    <name evidence="6" type="ORF">C8N26_0128</name>
</gene>
<dbReference type="PANTHER" id="PTHR43133:SF46">
    <property type="entry name" value="RNA POLYMERASE SIGMA-70 FACTOR ECF SUBFAMILY"/>
    <property type="match status" value="1"/>
</dbReference>
<keyword evidence="3" id="KW-0731">Sigma factor</keyword>
<feature type="domain" description="HTH luxR-type" evidence="5">
    <location>
        <begin position="118"/>
        <end position="174"/>
    </location>
</feature>
<proteinExistence type="inferred from homology"/>
<dbReference type="InterPro" id="IPR013324">
    <property type="entry name" value="RNA_pol_sigma_r3/r4-like"/>
</dbReference>
<keyword evidence="7" id="KW-1185">Reference proteome</keyword>
<reference evidence="6 7" key="1">
    <citation type="submission" date="2018-09" db="EMBL/GenBank/DDBJ databases">
        <title>Genomic Encyclopedia of Archaeal and Bacterial Type Strains, Phase II (KMG-II): from individual species to whole genera.</title>
        <authorList>
            <person name="Goeker M."/>
        </authorList>
    </citation>
    <scope>NUCLEOTIDE SEQUENCE [LARGE SCALE GENOMIC DNA]</scope>
    <source>
        <strain evidence="6 7">DSM 16505</strain>
    </source>
</reference>
<dbReference type="PANTHER" id="PTHR43133">
    <property type="entry name" value="RNA POLYMERASE ECF-TYPE SIGMA FACTO"/>
    <property type="match status" value="1"/>
</dbReference>
<dbReference type="InterPro" id="IPR039425">
    <property type="entry name" value="RNA_pol_sigma-70-like"/>
</dbReference>
<comment type="similarity">
    <text evidence="1">Belongs to the sigma-70 factor family. ECF subfamily.</text>
</comment>
<dbReference type="Gene3D" id="1.10.1740.10">
    <property type="match status" value="1"/>
</dbReference>
<dbReference type="Proteomes" id="UP000285780">
    <property type="component" value="Unassembled WGS sequence"/>
</dbReference>
<dbReference type="NCBIfam" id="TIGR02937">
    <property type="entry name" value="sigma70-ECF"/>
    <property type="match status" value="1"/>
</dbReference>
<comment type="caution">
    <text evidence="6">The sequence shown here is derived from an EMBL/GenBank/DDBJ whole genome shotgun (WGS) entry which is preliminary data.</text>
</comment>
<dbReference type="RefSeq" id="WP_170141609.1">
    <property type="nucleotide sequence ID" value="NZ_RAQM01000006.1"/>
</dbReference>
<dbReference type="CDD" id="cd06171">
    <property type="entry name" value="Sigma70_r4"/>
    <property type="match status" value="1"/>
</dbReference>
<dbReference type="AlphaFoldDB" id="A0A420E3X3"/>
<dbReference type="InterPro" id="IPR000792">
    <property type="entry name" value="Tscrpt_reg_LuxR_C"/>
</dbReference>
<evidence type="ECO:0000313" key="7">
    <source>
        <dbReference type="Proteomes" id="UP000285780"/>
    </source>
</evidence>
<dbReference type="SUPFAM" id="SSF88946">
    <property type="entry name" value="Sigma2 domain of RNA polymerase sigma factors"/>
    <property type="match status" value="1"/>
</dbReference>
<protein>
    <submittedName>
        <fullName evidence="6">RNA polymerase sigma-70 factor (ECF subfamily)</fullName>
    </submittedName>
</protein>
<dbReference type="GO" id="GO:0003677">
    <property type="term" value="F:DNA binding"/>
    <property type="evidence" value="ECO:0007669"/>
    <property type="project" value="InterPro"/>
</dbReference>
<name>A0A420E3X3_9FLAO</name>
<evidence type="ECO:0000313" key="6">
    <source>
        <dbReference type="EMBL" id="RKF04740.1"/>
    </source>
</evidence>
<accession>A0A420E3X3</accession>
<dbReference type="GO" id="GO:0006352">
    <property type="term" value="P:DNA-templated transcription initiation"/>
    <property type="evidence" value="ECO:0007669"/>
    <property type="project" value="InterPro"/>
</dbReference>
<dbReference type="InterPro" id="IPR013325">
    <property type="entry name" value="RNA_pol_sigma_r2"/>
</dbReference>
<dbReference type="Pfam" id="PF08281">
    <property type="entry name" value="Sigma70_r4_2"/>
    <property type="match status" value="1"/>
</dbReference>
<dbReference type="InterPro" id="IPR013249">
    <property type="entry name" value="RNA_pol_sigma70_r4_t2"/>
</dbReference>
<dbReference type="SUPFAM" id="SSF88659">
    <property type="entry name" value="Sigma3 and sigma4 domains of RNA polymerase sigma factors"/>
    <property type="match status" value="1"/>
</dbReference>
<evidence type="ECO:0000256" key="4">
    <source>
        <dbReference type="ARBA" id="ARBA00023163"/>
    </source>
</evidence>
<organism evidence="6 7">
    <name type="scientific">Tenacibaculum lutimaris</name>
    <dbReference type="NCBI Taxonomy" id="285258"/>
    <lineage>
        <taxon>Bacteria</taxon>
        <taxon>Pseudomonadati</taxon>
        <taxon>Bacteroidota</taxon>
        <taxon>Flavobacteriia</taxon>
        <taxon>Flavobacteriales</taxon>
        <taxon>Flavobacteriaceae</taxon>
        <taxon>Tenacibaculum</taxon>
    </lineage>
</organism>
<dbReference type="Gene3D" id="1.10.10.10">
    <property type="entry name" value="Winged helix-like DNA-binding domain superfamily/Winged helix DNA-binding domain"/>
    <property type="match status" value="1"/>
</dbReference>
<dbReference type="InterPro" id="IPR007627">
    <property type="entry name" value="RNA_pol_sigma70_r2"/>
</dbReference>
<evidence type="ECO:0000256" key="2">
    <source>
        <dbReference type="ARBA" id="ARBA00023015"/>
    </source>
</evidence>
<keyword evidence="2" id="KW-0805">Transcription regulation</keyword>
<keyword evidence="4" id="KW-0804">Transcription</keyword>
<evidence type="ECO:0000256" key="3">
    <source>
        <dbReference type="ARBA" id="ARBA00023082"/>
    </source>
</evidence>
<evidence type="ECO:0000256" key="1">
    <source>
        <dbReference type="ARBA" id="ARBA00010641"/>
    </source>
</evidence>
<sequence>MNVIEEIIEGNQKAFKKFYDKTHAKLFSFTFKHTSDFELSKEIIQDSFVILWERKKTLTPSWESFEAYLFKVIRNKCIAEYKQKIVVAEALLYYKETQELLQTESDSNSNIPSINKLLNTLPSRQRRVIELVKLQGLSYKEAALELNISERTVEAHLRKAFDTLRIKANLLYFFGYFLLTLS</sequence>
<dbReference type="Pfam" id="PF04542">
    <property type="entry name" value="Sigma70_r2"/>
    <property type="match status" value="1"/>
</dbReference>
<evidence type="ECO:0000259" key="5">
    <source>
        <dbReference type="SMART" id="SM00421"/>
    </source>
</evidence>
<dbReference type="InterPro" id="IPR014284">
    <property type="entry name" value="RNA_pol_sigma-70_dom"/>
</dbReference>